<dbReference type="PANTHER" id="PTHR43394:SF1">
    <property type="entry name" value="ATP-BINDING CASSETTE SUB-FAMILY B MEMBER 10, MITOCHONDRIAL"/>
    <property type="match status" value="1"/>
</dbReference>
<feature type="transmembrane region" description="Helical" evidence="12">
    <location>
        <begin position="72"/>
        <end position="90"/>
    </location>
</feature>
<dbReference type="SUPFAM" id="SSF90123">
    <property type="entry name" value="ABC transporter transmembrane region"/>
    <property type="match status" value="1"/>
</dbReference>
<evidence type="ECO:0000256" key="1">
    <source>
        <dbReference type="ARBA" id="ARBA00004651"/>
    </source>
</evidence>
<dbReference type="PANTHER" id="PTHR43394">
    <property type="entry name" value="ATP-DEPENDENT PERMEASE MDL1, MITOCHONDRIAL"/>
    <property type="match status" value="1"/>
</dbReference>
<evidence type="ECO:0000259" key="13">
    <source>
        <dbReference type="PROSITE" id="PS50893"/>
    </source>
</evidence>
<keyword evidence="3" id="KW-1003">Cell membrane</keyword>
<evidence type="ECO:0000256" key="8">
    <source>
        <dbReference type="ARBA" id="ARBA00023136"/>
    </source>
</evidence>
<dbReference type="Pfam" id="PF00005">
    <property type="entry name" value="ABC_tran"/>
    <property type="match status" value="1"/>
</dbReference>
<evidence type="ECO:0000259" key="14">
    <source>
        <dbReference type="PROSITE" id="PS50929"/>
    </source>
</evidence>
<dbReference type="RefSeq" id="WP_166396953.1">
    <property type="nucleotide sequence ID" value="NZ_CP045121.1"/>
</dbReference>
<dbReference type="CDD" id="cd03254">
    <property type="entry name" value="ABCC_Glucan_exporter_like"/>
    <property type="match status" value="1"/>
</dbReference>
<organism evidence="15 16">
    <name type="scientific">Rubrobacter marinus</name>
    <dbReference type="NCBI Taxonomy" id="2653852"/>
    <lineage>
        <taxon>Bacteria</taxon>
        <taxon>Bacillati</taxon>
        <taxon>Actinomycetota</taxon>
        <taxon>Rubrobacteria</taxon>
        <taxon>Rubrobacterales</taxon>
        <taxon>Rubrobacteraceae</taxon>
        <taxon>Rubrobacter</taxon>
    </lineage>
</organism>
<keyword evidence="5" id="KW-0547">Nucleotide-binding</keyword>
<dbReference type="EMBL" id="CP045121">
    <property type="protein sequence ID" value="QIN79289.1"/>
    <property type="molecule type" value="Genomic_DNA"/>
</dbReference>
<dbReference type="PROSITE" id="PS50893">
    <property type="entry name" value="ABC_TRANSPORTER_2"/>
    <property type="match status" value="1"/>
</dbReference>
<evidence type="ECO:0000313" key="15">
    <source>
        <dbReference type="EMBL" id="QIN79289.1"/>
    </source>
</evidence>
<dbReference type="InterPro" id="IPR003439">
    <property type="entry name" value="ABC_transporter-like_ATP-bd"/>
</dbReference>
<comment type="function">
    <text evidence="9">ABC transporter involved in fatty acid import. Transmembrane domains (TMD) form a pore in the membrane and the ATP-binding domain (NBD) is responsible for energy generation.</text>
</comment>
<dbReference type="CDD" id="cd18545">
    <property type="entry name" value="ABC_6TM_YknV_like"/>
    <property type="match status" value="1"/>
</dbReference>
<dbReference type="Proteomes" id="UP000502706">
    <property type="component" value="Chromosome"/>
</dbReference>
<dbReference type="FunFam" id="3.40.50.300:FF:000287">
    <property type="entry name" value="Multidrug ABC transporter ATP-binding protein"/>
    <property type="match status" value="1"/>
</dbReference>
<dbReference type="GO" id="GO:0005524">
    <property type="term" value="F:ATP binding"/>
    <property type="evidence" value="ECO:0007669"/>
    <property type="project" value="UniProtKB-KW"/>
</dbReference>
<comment type="similarity">
    <text evidence="10">Belongs to the ABC transporter superfamily. Lipid exporter (TC 3.A.1.106) family.</text>
</comment>
<dbReference type="FunFam" id="1.20.1560.10:FF:000011">
    <property type="entry name" value="Multidrug ABC transporter ATP-binding protein"/>
    <property type="match status" value="1"/>
</dbReference>
<dbReference type="PROSITE" id="PS00211">
    <property type="entry name" value="ABC_TRANSPORTER_1"/>
    <property type="match status" value="1"/>
</dbReference>
<evidence type="ECO:0000256" key="11">
    <source>
        <dbReference type="ARBA" id="ARBA00071747"/>
    </source>
</evidence>
<dbReference type="InterPro" id="IPR039421">
    <property type="entry name" value="Type_1_exporter"/>
</dbReference>
<keyword evidence="16" id="KW-1185">Reference proteome</keyword>
<evidence type="ECO:0000256" key="3">
    <source>
        <dbReference type="ARBA" id="ARBA00022475"/>
    </source>
</evidence>
<dbReference type="SUPFAM" id="SSF52540">
    <property type="entry name" value="P-loop containing nucleoside triphosphate hydrolases"/>
    <property type="match status" value="1"/>
</dbReference>
<dbReference type="InterPro" id="IPR003593">
    <property type="entry name" value="AAA+_ATPase"/>
</dbReference>
<feature type="transmembrane region" description="Helical" evidence="12">
    <location>
        <begin position="249"/>
        <end position="275"/>
    </location>
</feature>
<keyword evidence="6 15" id="KW-0067">ATP-binding</keyword>
<feature type="transmembrane region" description="Helical" evidence="12">
    <location>
        <begin position="33"/>
        <end position="52"/>
    </location>
</feature>
<protein>
    <recommendedName>
        <fullName evidence="11">Fatty acid ABC transporter ATP-binding/permease protein</fullName>
    </recommendedName>
</protein>
<feature type="transmembrane region" description="Helical" evidence="12">
    <location>
        <begin position="176"/>
        <end position="195"/>
    </location>
</feature>
<keyword evidence="4 12" id="KW-0812">Transmembrane</keyword>
<dbReference type="InterPro" id="IPR017871">
    <property type="entry name" value="ABC_transporter-like_CS"/>
</dbReference>
<reference evidence="15 16" key="1">
    <citation type="submission" date="2019-10" db="EMBL/GenBank/DDBJ databases">
        <title>Rubrobacter sp nov SCSIO 52915 isolated from a deep-sea sediment in the South China Sea.</title>
        <authorList>
            <person name="Chen R.W."/>
        </authorList>
    </citation>
    <scope>NUCLEOTIDE SEQUENCE [LARGE SCALE GENOMIC DNA]</scope>
    <source>
        <strain evidence="15 16">SCSIO 52915</strain>
    </source>
</reference>
<dbReference type="InterPro" id="IPR036640">
    <property type="entry name" value="ABC1_TM_sf"/>
</dbReference>
<keyword evidence="7 12" id="KW-1133">Transmembrane helix</keyword>
<dbReference type="GO" id="GO:0016887">
    <property type="term" value="F:ATP hydrolysis activity"/>
    <property type="evidence" value="ECO:0007669"/>
    <property type="project" value="InterPro"/>
</dbReference>
<dbReference type="InterPro" id="IPR027417">
    <property type="entry name" value="P-loop_NTPase"/>
</dbReference>
<dbReference type="Gene3D" id="1.20.1560.10">
    <property type="entry name" value="ABC transporter type 1, transmembrane domain"/>
    <property type="match status" value="1"/>
</dbReference>
<evidence type="ECO:0000313" key="16">
    <source>
        <dbReference type="Proteomes" id="UP000502706"/>
    </source>
</evidence>
<evidence type="ECO:0000256" key="4">
    <source>
        <dbReference type="ARBA" id="ARBA00022692"/>
    </source>
</evidence>
<proteinExistence type="inferred from homology"/>
<evidence type="ECO:0000256" key="9">
    <source>
        <dbReference type="ARBA" id="ARBA00055053"/>
    </source>
</evidence>
<evidence type="ECO:0000256" key="12">
    <source>
        <dbReference type="SAM" id="Phobius"/>
    </source>
</evidence>
<dbReference type="AlphaFoldDB" id="A0A6G8PYJ3"/>
<dbReference type="GO" id="GO:0015421">
    <property type="term" value="F:ABC-type oligopeptide transporter activity"/>
    <property type="evidence" value="ECO:0007669"/>
    <property type="project" value="TreeGrafter"/>
</dbReference>
<dbReference type="InterPro" id="IPR011527">
    <property type="entry name" value="ABC1_TM_dom"/>
</dbReference>
<feature type="domain" description="ABC transporter" evidence="13">
    <location>
        <begin position="353"/>
        <end position="591"/>
    </location>
</feature>
<dbReference type="Gene3D" id="3.40.50.300">
    <property type="entry name" value="P-loop containing nucleotide triphosphate hydrolases"/>
    <property type="match status" value="1"/>
</dbReference>
<dbReference type="SMART" id="SM00382">
    <property type="entry name" value="AAA"/>
    <property type="match status" value="1"/>
</dbReference>
<dbReference type="Pfam" id="PF00664">
    <property type="entry name" value="ABC_membrane"/>
    <property type="match status" value="1"/>
</dbReference>
<evidence type="ECO:0000256" key="2">
    <source>
        <dbReference type="ARBA" id="ARBA00022448"/>
    </source>
</evidence>
<comment type="subcellular location">
    <subcellularLocation>
        <location evidence="1">Cell membrane</location>
        <topology evidence="1">Multi-pass membrane protein</topology>
    </subcellularLocation>
</comment>
<feature type="transmembrane region" description="Helical" evidence="12">
    <location>
        <begin position="281"/>
        <end position="300"/>
    </location>
</feature>
<feature type="domain" description="ABC transmembrane type-1" evidence="14">
    <location>
        <begin position="37"/>
        <end position="319"/>
    </location>
</feature>
<feature type="transmembrane region" description="Helical" evidence="12">
    <location>
        <begin position="152"/>
        <end position="170"/>
    </location>
</feature>
<dbReference type="KEGG" id="rmar:GBA65_13095"/>
<evidence type="ECO:0000256" key="5">
    <source>
        <dbReference type="ARBA" id="ARBA00022741"/>
    </source>
</evidence>
<keyword evidence="2" id="KW-0813">Transport</keyword>
<evidence type="ECO:0000256" key="7">
    <source>
        <dbReference type="ARBA" id="ARBA00022989"/>
    </source>
</evidence>
<keyword evidence="8 12" id="KW-0472">Membrane</keyword>
<accession>A0A6G8PYJ3</accession>
<sequence length="602" mass="64851">MRSIESIAGASRERAGDRGATLRRLLSELGPHGGELALAFVLIVIGAGAQAGGPYLIGRAIDRNILGDDPSGLFRTMILLLVVYAAGTLAQSGQIRQVGAVGQRILASLRARIFDKLQHLPLSYFDRRPVGDVMSRTTNDVDTLNQFLSQGVTQLLGSLFSLLGIVVAMLFLDLRLALVCFTIIPAMLLTTSFFARRARRAFRQTRETVGDVTAGLQEEIVGVREAQAFNRVEANIARFRERNAANRTANVQAVAVTSAFAPAIDVLSTLAIALVIGYGGYLVYAGGLTVGLLAAFLIYVQQFFRPLQLASQVYTQAQAALAGAERIYEILDEEPEPADPPGTPELGRVEGRITFEDVSFAYEPKRPVLDGVSFDVAPGQTVALVGATGAGKTTIANLIPRFYDVTGGAVRIYGHDVREVTRRSVRRNVATVLQEPFLFSGTISENISYGRAGDEKPPTREETERAARVAQADGFIRDLPEGYETRLGEAGGSLSQGQRQLLSFARAVLADPAILILDEATSNIDTRTEAVVQGALKELLTGRTSVVIAHRLSTIRDADRILVVENGRIAESGTHAELLAAGGLYADLYRRQFRESAPVAEG</sequence>
<evidence type="ECO:0000256" key="10">
    <source>
        <dbReference type="ARBA" id="ARBA00061644"/>
    </source>
</evidence>
<gene>
    <name evidence="15" type="ORF">GBA65_13095</name>
</gene>
<name>A0A6G8PYJ3_9ACTN</name>
<dbReference type="PROSITE" id="PS50929">
    <property type="entry name" value="ABC_TM1F"/>
    <property type="match status" value="1"/>
</dbReference>
<evidence type="ECO:0000256" key="6">
    <source>
        <dbReference type="ARBA" id="ARBA00022840"/>
    </source>
</evidence>
<dbReference type="GO" id="GO:0005886">
    <property type="term" value="C:plasma membrane"/>
    <property type="evidence" value="ECO:0007669"/>
    <property type="project" value="UniProtKB-SubCell"/>
</dbReference>